<dbReference type="WBParaSite" id="HPBE_0001671901-mRNA-1">
    <property type="protein sequence ID" value="HPBE_0001671901-mRNA-1"/>
    <property type="gene ID" value="HPBE_0001671901"/>
</dbReference>
<feature type="compositionally biased region" description="Basic and acidic residues" evidence="1">
    <location>
        <begin position="102"/>
        <end position="117"/>
    </location>
</feature>
<dbReference type="OrthoDB" id="10508480at2759"/>
<dbReference type="EMBL" id="UZAH01029575">
    <property type="protein sequence ID" value="VDP06796.1"/>
    <property type="molecule type" value="Genomic_DNA"/>
</dbReference>
<accession>A0A183G560</accession>
<evidence type="ECO:0000313" key="4">
    <source>
        <dbReference type="WBParaSite" id="HPBE_0001671901-mRNA-1"/>
    </source>
</evidence>
<organism evidence="3 4">
    <name type="scientific">Heligmosomoides polygyrus</name>
    <name type="common">Parasitic roundworm</name>
    <dbReference type="NCBI Taxonomy" id="6339"/>
    <lineage>
        <taxon>Eukaryota</taxon>
        <taxon>Metazoa</taxon>
        <taxon>Ecdysozoa</taxon>
        <taxon>Nematoda</taxon>
        <taxon>Chromadorea</taxon>
        <taxon>Rhabditida</taxon>
        <taxon>Rhabditina</taxon>
        <taxon>Rhabditomorpha</taxon>
        <taxon>Strongyloidea</taxon>
        <taxon>Heligmosomidae</taxon>
        <taxon>Heligmosomoides</taxon>
    </lineage>
</organism>
<dbReference type="GO" id="GO:0003676">
    <property type="term" value="F:nucleic acid binding"/>
    <property type="evidence" value="ECO:0007669"/>
    <property type="project" value="InterPro"/>
</dbReference>
<dbReference type="InterPro" id="IPR036397">
    <property type="entry name" value="RNaseH_sf"/>
</dbReference>
<dbReference type="Proteomes" id="UP000050761">
    <property type="component" value="Unassembled WGS sequence"/>
</dbReference>
<protein>
    <submittedName>
        <fullName evidence="2 4">Uncharacterized protein</fullName>
    </submittedName>
</protein>
<feature type="compositionally biased region" description="Basic residues" evidence="1">
    <location>
        <begin position="118"/>
        <end position="127"/>
    </location>
</feature>
<feature type="region of interest" description="Disordered" evidence="1">
    <location>
        <begin position="102"/>
        <end position="127"/>
    </location>
</feature>
<gene>
    <name evidence="2" type="ORF">HPBE_LOCUS16718</name>
</gene>
<evidence type="ECO:0000313" key="3">
    <source>
        <dbReference type="Proteomes" id="UP000050761"/>
    </source>
</evidence>
<evidence type="ECO:0000313" key="2">
    <source>
        <dbReference type="EMBL" id="VDP06796.1"/>
    </source>
</evidence>
<reference evidence="4" key="2">
    <citation type="submission" date="2019-09" db="UniProtKB">
        <authorList>
            <consortium name="WormBaseParasite"/>
        </authorList>
    </citation>
    <scope>IDENTIFICATION</scope>
</reference>
<evidence type="ECO:0000256" key="1">
    <source>
        <dbReference type="SAM" id="MobiDB-lite"/>
    </source>
</evidence>
<keyword evidence="3" id="KW-1185">Reference proteome</keyword>
<reference evidence="2 3" key="1">
    <citation type="submission" date="2018-11" db="EMBL/GenBank/DDBJ databases">
        <authorList>
            <consortium name="Pathogen Informatics"/>
        </authorList>
    </citation>
    <scope>NUCLEOTIDE SEQUENCE [LARGE SCALE GENOMIC DNA]</scope>
</reference>
<proteinExistence type="predicted"/>
<dbReference type="AlphaFoldDB" id="A0A183G560"/>
<name>A0A183G560_HELPZ</name>
<dbReference type="Gene3D" id="3.30.420.10">
    <property type="entry name" value="Ribonuclease H-like superfamily/Ribonuclease H"/>
    <property type="match status" value="1"/>
</dbReference>
<sequence length="127" mass="14951">MSTTTVCDSWWDRTHGGRLVNLRRTWVCTMPPSPGTYTNLVGKVHKLSSWVLHDLTERDRQRRAEVAIQLLYKRTDSWVKSPITGDEEWCLCVNLKRSRRWVDKDERSEPQLKEGPSHRRSRKGAIY</sequence>
<accession>A0A3P8EI19</accession>